<feature type="transmembrane region" description="Helical" evidence="2">
    <location>
        <begin position="549"/>
        <end position="569"/>
    </location>
</feature>
<feature type="region of interest" description="Disordered" evidence="1">
    <location>
        <begin position="176"/>
        <end position="220"/>
    </location>
</feature>
<dbReference type="PANTHER" id="PTHR31685:SF3">
    <property type="entry name" value="INTEGRAL MEMBRANE PROTEIN (AFU_ORTHOLOGUE AFUA_6G12730)"/>
    <property type="match status" value="1"/>
</dbReference>
<dbReference type="Pfam" id="PF10355">
    <property type="entry name" value="Ytp1"/>
    <property type="match status" value="1"/>
</dbReference>
<dbReference type="InterPro" id="IPR018825">
    <property type="entry name" value="DUF2427"/>
</dbReference>
<feature type="domain" description="Protein YTP1-like C-terminal" evidence="5">
    <location>
        <begin position="275"/>
        <end position="571"/>
    </location>
</feature>
<feature type="transmembrane region" description="Helical" evidence="2">
    <location>
        <begin position="478"/>
        <end position="500"/>
    </location>
</feature>
<keyword evidence="3" id="KW-0732">Signal</keyword>
<feature type="transmembrane region" description="Helical" evidence="2">
    <location>
        <begin position="267"/>
        <end position="286"/>
    </location>
</feature>
<evidence type="ECO:0000259" key="5">
    <source>
        <dbReference type="Pfam" id="PF10355"/>
    </source>
</evidence>
<dbReference type="InterPro" id="IPR018827">
    <property type="entry name" value="YTP1_C"/>
</dbReference>
<organism evidence="6 7">
    <name type="scientific">Cercospora berteroae</name>
    <dbReference type="NCBI Taxonomy" id="357750"/>
    <lineage>
        <taxon>Eukaryota</taxon>
        <taxon>Fungi</taxon>
        <taxon>Dikarya</taxon>
        <taxon>Ascomycota</taxon>
        <taxon>Pezizomycotina</taxon>
        <taxon>Dothideomycetes</taxon>
        <taxon>Dothideomycetidae</taxon>
        <taxon>Mycosphaerellales</taxon>
        <taxon>Mycosphaerellaceae</taxon>
        <taxon>Cercospora</taxon>
    </lineage>
</organism>
<feature type="transmembrane region" description="Helical" evidence="2">
    <location>
        <begin position="384"/>
        <end position="407"/>
    </location>
</feature>
<evidence type="ECO:0000256" key="3">
    <source>
        <dbReference type="SAM" id="SignalP"/>
    </source>
</evidence>
<dbReference type="EMBL" id="PNEN01000397">
    <property type="protein sequence ID" value="PPJ59270.1"/>
    <property type="molecule type" value="Genomic_DNA"/>
</dbReference>
<dbReference type="PANTHER" id="PTHR31685">
    <property type="entry name" value="INTEGRAL MEMBRANE PROTEIN (AFU_ORTHOLOGUE AFUA_6G12730)-RELATED"/>
    <property type="match status" value="1"/>
</dbReference>
<reference evidence="7" key="1">
    <citation type="journal article" date="2017" name="bioRxiv">
        <title>Conservation of a gene cluster reveals novel cercosporin biosynthetic mechanisms and extends production to the genus Colletotrichum.</title>
        <authorList>
            <person name="de Jonge R."/>
            <person name="Ebert M.K."/>
            <person name="Huitt-Roehl C.R."/>
            <person name="Pal P."/>
            <person name="Suttle J.C."/>
            <person name="Spanner R.E."/>
            <person name="Neubauer J.D."/>
            <person name="Jurick W.M.II."/>
            <person name="Stott K.A."/>
            <person name="Secor G.A."/>
            <person name="Thomma B.P.H.J."/>
            <person name="Van de Peer Y."/>
            <person name="Townsend C.A."/>
            <person name="Bolton M.D."/>
        </authorList>
    </citation>
    <scope>NUCLEOTIDE SEQUENCE [LARGE SCALE GENOMIC DNA]</scope>
    <source>
        <strain evidence="7">CBS538.71</strain>
    </source>
</reference>
<comment type="caution">
    <text evidence="6">The sequence shown here is derived from an EMBL/GenBank/DDBJ whole genome shotgun (WGS) entry which is preliminary data.</text>
</comment>
<proteinExistence type="predicted"/>
<evidence type="ECO:0000313" key="6">
    <source>
        <dbReference type="EMBL" id="PPJ59270.1"/>
    </source>
</evidence>
<keyword evidence="2" id="KW-0472">Membrane</keyword>
<feature type="transmembrane region" description="Helical" evidence="2">
    <location>
        <begin position="306"/>
        <end position="327"/>
    </location>
</feature>
<feature type="transmembrane region" description="Helical" evidence="2">
    <location>
        <begin position="348"/>
        <end position="364"/>
    </location>
</feature>
<feature type="signal peptide" evidence="3">
    <location>
        <begin position="1"/>
        <end position="24"/>
    </location>
</feature>
<feature type="domain" description="DUF2427" evidence="4">
    <location>
        <begin position="48"/>
        <end position="147"/>
    </location>
</feature>
<protein>
    <recommendedName>
        <fullName evidence="8">Protein YTP1-like C-terminal domain-containing protein</fullName>
    </recommendedName>
</protein>
<dbReference type="STRING" id="357750.A0A2S6CHQ7"/>
<keyword evidence="2" id="KW-0812">Transmembrane</keyword>
<feature type="transmembrane region" description="Helical" evidence="2">
    <location>
        <begin position="96"/>
        <end position="115"/>
    </location>
</feature>
<keyword evidence="7" id="KW-1185">Reference proteome</keyword>
<feature type="transmembrane region" description="Helical" evidence="2">
    <location>
        <begin position="446"/>
        <end position="466"/>
    </location>
</feature>
<feature type="compositionally biased region" description="Polar residues" evidence="1">
    <location>
        <begin position="194"/>
        <end position="203"/>
    </location>
</feature>
<feature type="transmembrane region" description="Helical" evidence="2">
    <location>
        <begin position="63"/>
        <end position="84"/>
    </location>
</feature>
<evidence type="ECO:0000256" key="1">
    <source>
        <dbReference type="SAM" id="MobiDB-lite"/>
    </source>
</evidence>
<evidence type="ECO:0000313" key="7">
    <source>
        <dbReference type="Proteomes" id="UP000237631"/>
    </source>
</evidence>
<feature type="chain" id="PRO_5015630043" description="Protein YTP1-like C-terminal domain-containing protein" evidence="3">
    <location>
        <begin position="25"/>
        <end position="587"/>
    </location>
</feature>
<dbReference type="Gene3D" id="1.20.120.1770">
    <property type="match status" value="1"/>
</dbReference>
<evidence type="ECO:0000259" key="4">
    <source>
        <dbReference type="Pfam" id="PF10348"/>
    </source>
</evidence>
<feature type="transmembrane region" description="Helical" evidence="2">
    <location>
        <begin position="127"/>
        <end position="148"/>
    </location>
</feature>
<sequence>MPPRSATILALTALLLGVLPYVAAHGGGGEEMDMGDHMVELAEQPEHDALSYFRHPDYWNWHLAHTVLMVLSWVICMPLAIFLSVARSRWHLPAQLLFHVVNGIGLFAGVVYNQSTPDLYVNNAHHPLGWVVVAFTILWTMSSLYTAYGERVKSRRSLMQRPGPLPVQSMAQAELQSPYNDGLSPRDSKDSGFGSRQNSTDSVYQKPEEPPSDHEFDDEKLDDGYSERRAFLGSKRADRLLYRGMYRFSSGRMTSIIRIIQIFLEKIILLLGSAGLASGFIISGGLFHDKQIFSGLAHYIKGGIFFWYGLLTLGRWMGAFTEFGWAWNVKPQPPLVSKWKSMIPSAEFTESFVIWLYGATNVFLEHLNTKDGVWTASDIEHLSITILFFGGGLLGMLIECGWARGLMNTSVLDQKSRDVSWSRFTLSHAERETEGRRWEEPRSHRTSLNPMPAMTIMLLGMMMGSHHQSSMVSTMLHAQWGGLFSAFAIARGVTYITMYLKPPTSHFPSRPPSEIVAAFCLTSGGLIFMNSAADCVWAIESNGLDAMTIFTLTVGLTGIILAWEVVLFATKGWAMRRERAAAGMPLA</sequence>
<keyword evidence="2" id="KW-1133">Transmembrane helix</keyword>
<feature type="transmembrane region" description="Helical" evidence="2">
    <location>
        <begin position="512"/>
        <end position="529"/>
    </location>
</feature>
<accession>A0A2S6CHQ7</accession>
<gene>
    <name evidence="6" type="ORF">CBER1_04241</name>
</gene>
<evidence type="ECO:0008006" key="8">
    <source>
        <dbReference type="Google" id="ProtNLM"/>
    </source>
</evidence>
<name>A0A2S6CHQ7_9PEZI</name>
<dbReference type="AlphaFoldDB" id="A0A2S6CHQ7"/>
<dbReference type="Proteomes" id="UP000237631">
    <property type="component" value="Unassembled WGS sequence"/>
</dbReference>
<dbReference type="OrthoDB" id="4005299at2759"/>
<dbReference type="Pfam" id="PF10348">
    <property type="entry name" value="DUF2427"/>
    <property type="match status" value="1"/>
</dbReference>
<evidence type="ECO:0000256" key="2">
    <source>
        <dbReference type="SAM" id="Phobius"/>
    </source>
</evidence>